<dbReference type="GO" id="GO:0019386">
    <property type="term" value="P:methanogenesis, from carbon dioxide"/>
    <property type="evidence" value="ECO:0007669"/>
    <property type="project" value="UniProtKB-UniPathway"/>
</dbReference>
<keyword evidence="1" id="KW-0489">Methyltransferase</keyword>
<reference evidence="1 2" key="1">
    <citation type="submission" date="2018-08" db="EMBL/GenBank/DDBJ databases">
        <title>The metabolism and importance of syntrophic acetate oxidation coupled to methane or sulfide production in haloalkaline environments.</title>
        <authorList>
            <person name="Timmers P.H.A."/>
            <person name="Vavourakis C.D."/>
            <person name="Sorokin D.Y."/>
            <person name="Sinninghe Damste J.S."/>
            <person name="Muyzer G."/>
            <person name="Stams A.J.M."/>
            <person name="Plugge C.M."/>
        </authorList>
    </citation>
    <scope>NUCLEOTIDE SEQUENCE [LARGE SCALE GENOMIC DNA]</scope>
    <source>
        <strain evidence="1">MSAO_Arc3</strain>
    </source>
</reference>
<evidence type="ECO:0000313" key="1">
    <source>
        <dbReference type="EMBL" id="RQD81860.1"/>
    </source>
</evidence>
<dbReference type="EMBL" id="QZAB01000495">
    <property type="protein sequence ID" value="RQD81860.1"/>
    <property type="molecule type" value="Genomic_DNA"/>
</dbReference>
<dbReference type="GO" id="GO:0032259">
    <property type="term" value="P:methylation"/>
    <property type="evidence" value="ECO:0007669"/>
    <property type="project" value="UniProtKB-KW"/>
</dbReference>
<evidence type="ECO:0000313" key="2">
    <source>
        <dbReference type="Proteomes" id="UP000284763"/>
    </source>
</evidence>
<name>A0A3R7YF96_9EURY</name>
<dbReference type="GO" id="GO:0008168">
    <property type="term" value="F:methyltransferase activity"/>
    <property type="evidence" value="ECO:0007669"/>
    <property type="project" value="UniProtKB-KW"/>
</dbReference>
<feature type="non-terminal residue" evidence="1">
    <location>
        <position position="24"/>
    </location>
</feature>
<dbReference type="Proteomes" id="UP000284763">
    <property type="component" value="Unassembled WGS sequence"/>
</dbReference>
<proteinExistence type="predicted"/>
<organism evidence="1 2">
    <name type="scientific">Methanosalsum natronophilum</name>
    <dbReference type="NCBI Taxonomy" id="768733"/>
    <lineage>
        <taxon>Archaea</taxon>
        <taxon>Methanobacteriati</taxon>
        <taxon>Methanobacteriota</taxon>
        <taxon>Stenosarchaea group</taxon>
        <taxon>Methanomicrobia</taxon>
        <taxon>Methanosarcinales</taxon>
        <taxon>Methanosarcinaceae</taxon>
        <taxon>Methanosalsum</taxon>
    </lineage>
</organism>
<comment type="caution">
    <text evidence="1">The sequence shown here is derived from an EMBL/GenBank/DDBJ whole genome shotgun (WGS) entry which is preliminary data.</text>
</comment>
<keyword evidence="1" id="KW-0808">Transferase</keyword>
<accession>A0A3R7YF96</accession>
<gene>
    <name evidence="1" type="ORF">D5R95_07840</name>
</gene>
<protein>
    <submittedName>
        <fullName evidence="1">Tetrahydromethanopterin S-methyltransferase subunit B</fullName>
    </submittedName>
</protein>
<dbReference type="UniPathway" id="UPA00640">
    <property type="reaction ID" value="UER00698"/>
</dbReference>
<dbReference type="AlphaFoldDB" id="A0A3R7YF96"/>
<sequence>MSMVHIAPEAHLVLDPETSLLAEE</sequence>